<name>A0A803QY11_CANSA</name>
<dbReference type="AlphaFoldDB" id="A0A803QY11"/>
<dbReference type="EMBL" id="UZAU01000360">
    <property type="status" value="NOT_ANNOTATED_CDS"/>
    <property type="molecule type" value="Genomic_DNA"/>
</dbReference>
<evidence type="ECO:0000313" key="2">
    <source>
        <dbReference type="Proteomes" id="UP000596661"/>
    </source>
</evidence>
<organism evidence="1 2">
    <name type="scientific">Cannabis sativa</name>
    <name type="common">Hemp</name>
    <name type="synonym">Marijuana</name>
    <dbReference type="NCBI Taxonomy" id="3483"/>
    <lineage>
        <taxon>Eukaryota</taxon>
        <taxon>Viridiplantae</taxon>
        <taxon>Streptophyta</taxon>
        <taxon>Embryophyta</taxon>
        <taxon>Tracheophyta</taxon>
        <taxon>Spermatophyta</taxon>
        <taxon>Magnoliopsida</taxon>
        <taxon>eudicotyledons</taxon>
        <taxon>Gunneridae</taxon>
        <taxon>Pentapetalae</taxon>
        <taxon>rosids</taxon>
        <taxon>fabids</taxon>
        <taxon>Rosales</taxon>
        <taxon>Cannabaceae</taxon>
        <taxon>Cannabis</taxon>
    </lineage>
</organism>
<accession>A0A803QY11</accession>
<evidence type="ECO:0000313" key="1">
    <source>
        <dbReference type="EnsemblPlants" id="cds.novel_model_2760_5bd9a17a"/>
    </source>
</evidence>
<protein>
    <submittedName>
        <fullName evidence="1">Uncharacterized protein</fullName>
    </submittedName>
</protein>
<sequence>MVFHLQRTGLHHCPRNIITCTSKQLFMRDYKIYRTHILVFSNQEWDLNVRKCTSTSSCSNLCL</sequence>
<dbReference type="Proteomes" id="UP000596661">
    <property type="component" value="Chromosome 4"/>
</dbReference>
<reference evidence="1" key="1">
    <citation type="submission" date="2018-11" db="EMBL/GenBank/DDBJ databases">
        <authorList>
            <person name="Grassa J C."/>
        </authorList>
    </citation>
    <scope>NUCLEOTIDE SEQUENCE [LARGE SCALE GENOMIC DNA]</scope>
</reference>
<keyword evidence="2" id="KW-1185">Reference proteome</keyword>
<dbReference type="EnsemblPlants" id="novel_model_2760_5bd9a17a">
    <property type="protein sequence ID" value="cds.novel_model_2760_5bd9a17a"/>
    <property type="gene ID" value="novel_gene_1485_5bd9a17a"/>
</dbReference>
<dbReference type="Gramene" id="novel_model_2760_5bd9a17a">
    <property type="protein sequence ID" value="cds.novel_model_2760_5bd9a17a"/>
    <property type="gene ID" value="novel_gene_1485_5bd9a17a"/>
</dbReference>
<reference evidence="1" key="2">
    <citation type="submission" date="2021-03" db="UniProtKB">
        <authorList>
            <consortium name="EnsemblPlants"/>
        </authorList>
    </citation>
    <scope>IDENTIFICATION</scope>
</reference>
<proteinExistence type="predicted"/>